<dbReference type="NCBIfam" id="NF003513">
    <property type="entry name" value="PRK05182.1-2"/>
    <property type="match status" value="1"/>
</dbReference>
<dbReference type="HAMAP" id="MF_00059">
    <property type="entry name" value="RNApol_bact_RpoA"/>
    <property type="match status" value="1"/>
</dbReference>
<reference evidence="9" key="1">
    <citation type="submission" date="2018-05" db="EMBL/GenBank/DDBJ databases">
        <authorList>
            <person name="Lanie J.A."/>
            <person name="Ng W.-L."/>
            <person name="Kazmierczak K.M."/>
            <person name="Andrzejewski T.M."/>
            <person name="Davidsen T.M."/>
            <person name="Wayne K.J."/>
            <person name="Tettelin H."/>
            <person name="Glass J.I."/>
            <person name="Rusch D."/>
            <person name="Podicherti R."/>
            <person name="Tsui H.-C.T."/>
            <person name="Winkler M.E."/>
        </authorList>
    </citation>
    <scope>NUCLEOTIDE SEQUENCE</scope>
</reference>
<organism evidence="9">
    <name type="scientific">marine metagenome</name>
    <dbReference type="NCBI Taxonomy" id="408172"/>
    <lineage>
        <taxon>unclassified sequences</taxon>
        <taxon>metagenomes</taxon>
        <taxon>ecological metagenomes</taxon>
    </lineage>
</organism>
<gene>
    <name evidence="9" type="ORF">METZ01_LOCUS294083</name>
</gene>
<feature type="domain" description="DNA-directed RNA polymerase RpoA/D/Rpb3-type" evidence="8">
    <location>
        <begin position="21"/>
        <end position="228"/>
    </location>
</feature>
<sequence length="319" mass="35553">MASNKYFQEIEIDFFDESDHFTRVVAEPFDKGYGVTIGNALRRTLLTSIPGAAITSIKIDGVSHEFTSIKGVLEDVADIILNLKEVRFKMIDEGPELILVELHGPCKFTGADIGSITKMFDVLNPNHHIATITEEKTLIFEIRISRGKGYSSAIKNKRQDDTIGTIPIDSIFNPITSVSWDVQPIATSTEGHERLTMDINSDGSTTPKDAINHAANITRQQLAYFMFNDSSALKAVNEEEINEALEIKGILTKSIDEMELSVRSHNCLQAAGIKTISELVEKEESEMLKFKNFGRKSLTELQEKLGELELHFGMDVKKS</sequence>
<evidence type="ECO:0000313" key="9">
    <source>
        <dbReference type="EMBL" id="SVC41229.1"/>
    </source>
</evidence>
<dbReference type="FunFam" id="2.170.120.12:FF:000001">
    <property type="entry name" value="DNA-directed RNA polymerase subunit alpha"/>
    <property type="match status" value="1"/>
</dbReference>
<evidence type="ECO:0000256" key="5">
    <source>
        <dbReference type="ARBA" id="ARBA00022695"/>
    </source>
</evidence>
<dbReference type="Gene3D" id="3.30.1360.10">
    <property type="entry name" value="RNA polymerase, RBP11-like subunit"/>
    <property type="match status" value="1"/>
</dbReference>
<keyword evidence="3" id="KW-0240">DNA-directed RNA polymerase</keyword>
<dbReference type="Pfam" id="PF03118">
    <property type="entry name" value="RNA_pol_A_CTD"/>
    <property type="match status" value="1"/>
</dbReference>
<comment type="similarity">
    <text evidence="1">Belongs to the RNA polymerase alpha chain family.</text>
</comment>
<dbReference type="InterPro" id="IPR011262">
    <property type="entry name" value="DNA-dir_RNA_pol_insert"/>
</dbReference>
<dbReference type="CDD" id="cd06928">
    <property type="entry name" value="RNAP_alpha_NTD"/>
    <property type="match status" value="1"/>
</dbReference>
<feature type="non-terminal residue" evidence="9">
    <location>
        <position position="319"/>
    </location>
</feature>
<dbReference type="EC" id="2.7.7.6" evidence="2"/>
<keyword evidence="5" id="KW-0548">Nucleotidyltransferase</keyword>
<dbReference type="GO" id="GO:0003899">
    <property type="term" value="F:DNA-directed RNA polymerase activity"/>
    <property type="evidence" value="ECO:0007669"/>
    <property type="project" value="UniProtKB-EC"/>
</dbReference>
<dbReference type="SUPFAM" id="SSF47789">
    <property type="entry name" value="C-terminal domain of RNA polymerase alpha subunit"/>
    <property type="match status" value="1"/>
</dbReference>
<dbReference type="EMBL" id="UINC01089826">
    <property type="protein sequence ID" value="SVC41229.1"/>
    <property type="molecule type" value="Genomic_DNA"/>
</dbReference>
<keyword evidence="6" id="KW-0804">Transcription</keyword>
<comment type="catalytic activity">
    <reaction evidence="7">
        <text>RNA(n) + a ribonucleoside 5'-triphosphate = RNA(n+1) + diphosphate</text>
        <dbReference type="Rhea" id="RHEA:21248"/>
        <dbReference type="Rhea" id="RHEA-COMP:14527"/>
        <dbReference type="Rhea" id="RHEA-COMP:17342"/>
        <dbReference type="ChEBI" id="CHEBI:33019"/>
        <dbReference type="ChEBI" id="CHEBI:61557"/>
        <dbReference type="ChEBI" id="CHEBI:140395"/>
        <dbReference type="EC" id="2.7.7.6"/>
    </reaction>
</comment>
<dbReference type="InterPro" id="IPR011263">
    <property type="entry name" value="DNA-dir_RNA_pol_RpoA/D/Rpb3"/>
</dbReference>
<evidence type="ECO:0000256" key="6">
    <source>
        <dbReference type="ARBA" id="ARBA00023163"/>
    </source>
</evidence>
<dbReference type="NCBIfam" id="TIGR02027">
    <property type="entry name" value="rpoA"/>
    <property type="match status" value="1"/>
</dbReference>
<dbReference type="InterPro" id="IPR011773">
    <property type="entry name" value="DNA-dir_RpoA"/>
</dbReference>
<protein>
    <recommendedName>
        <fullName evidence="2">DNA-directed RNA polymerase</fullName>
        <ecNumber evidence="2">2.7.7.6</ecNumber>
    </recommendedName>
</protein>
<proteinExistence type="inferred from homology"/>
<name>A0A382LWU7_9ZZZZ</name>
<dbReference type="Gene3D" id="1.10.150.20">
    <property type="entry name" value="5' to 3' exonuclease, C-terminal subdomain"/>
    <property type="match status" value="1"/>
</dbReference>
<evidence type="ECO:0000256" key="3">
    <source>
        <dbReference type="ARBA" id="ARBA00022478"/>
    </source>
</evidence>
<dbReference type="NCBIfam" id="NF003519">
    <property type="entry name" value="PRK05182.2-5"/>
    <property type="match status" value="1"/>
</dbReference>
<dbReference type="GO" id="GO:0003677">
    <property type="term" value="F:DNA binding"/>
    <property type="evidence" value="ECO:0007669"/>
    <property type="project" value="InterPro"/>
</dbReference>
<dbReference type="Pfam" id="PF01193">
    <property type="entry name" value="RNA_pol_L"/>
    <property type="match status" value="1"/>
</dbReference>
<dbReference type="SUPFAM" id="SSF56553">
    <property type="entry name" value="Insert subdomain of RNA polymerase alpha subunit"/>
    <property type="match status" value="1"/>
</dbReference>
<dbReference type="GO" id="GO:0005737">
    <property type="term" value="C:cytoplasm"/>
    <property type="evidence" value="ECO:0007669"/>
    <property type="project" value="UniProtKB-ARBA"/>
</dbReference>
<evidence type="ECO:0000259" key="8">
    <source>
        <dbReference type="SMART" id="SM00662"/>
    </source>
</evidence>
<keyword evidence="4" id="KW-0808">Transferase</keyword>
<evidence type="ECO:0000256" key="2">
    <source>
        <dbReference type="ARBA" id="ARBA00012418"/>
    </source>
</evidence>
<dbReference type="GO" id="GO:0000428">
    <property type="term" value="C:DNA-directed RNA polymerase complex"/>
    <property type="evidence" value="ECO:0007669"/>
    <property type="project" value="UniProtKB-KW"/>
</dbReference>
<dbReference type="InterPro" id="IPR011260">
    <property type="entry name" value="RNAP_asu_C"/>
</dbReference>
<dbReference type="Gene3D" id="2.170.120.12">
    <property type="entry name" value="DNA-directed RNA polymerase, insert domain"/>
    <property type="match status" value="1"/>
</dbReference>
<dbReference type="GO" id="GO:0006351">
    <property type="term" value="P:DNA-templated transcription"/>
    <property type="evidence" value="ECO:0007669"/>
    <property type="project" value="InterPro"/>
</dbReference>
<evidence type="ECO:0000256" key="1">
    <source>
        <dbReference type="ARBA" id="ARBA00007123"/>
    </source>
</evidence>
<evidence type="ECO:0000256" key="4">
    <source>
        <dbReference type="ARBA" id="ARBA00022679"/>
    </source>
</evidence>
<dbReference type="InterPro" id="IPR036603">
    <property type="entry name" value="RBP11-like"/>
</dbReference>
<dbReference type="SUPFAM" id="SSF55257">
    <property type="entry name" value="RBP11-like subunits of RNA polymerase"/>
    <property type="match status" value="1"/>
</dbReference>
<accession>A0A382LWU7</accession>
<dbReference type="GO" id="GO:0046983">
    <property type="term" value="F:protein dimerization activity"/>
    <property type="evidence" value="ECO:0007669"/>
    <property type="project" value="InterPro"/>
</dbReference>
<dbReference type="AlphaFoldDB" id="A0A382LWU7"/>
<dbReference type="InterPro" id="IPR036643">
    <property type="entry name" value="RNApol_insert_sf"/>
</dbReference>
<dbReference type="SMART" id="SM00662">
    <property type="entry name" value="RPOLD"/>
    <property type="match status" value="1"/>
</dbReference>
<dbReference type="Pfam" id="PF01000">
    <property type="entry name" value="RNA_pol_A_bac"/>
    <property type="match status" value="1"/>
</dbReference>
<evidence type="ECO:0000256" key="7">
    <source>
        <dbReference type="ARBA" id="ARBA00048552"/>
    </source>
</evidence>